<accession>A5BZW1</accession>
<protein>
    <recommendedName>
        <fullName evidence="11">Rieske domain-containing protein</fullName>
    </recommendedName>
</protein>
<dbReference type="GO" id="GO:0046872">
    <property type="term" value="F:metal ion binding"/>
    <property type="evidence" value="ECO:0007669"/>
    <property type="project" value="UniProtKB-KW"/>
</dbReference>
<dbReference type="EMBL" id="AM477145">
    <property type="protein sequence ID" value="CAN64045.1"/>
    <property type="molecule type" value="Genomic_DNA"/>
</dbReference>
<evidence type="ECO:0000256" key="9">
    <source>
        <dbReference type="ARBA" id="ARBA00023014"/>
    </source>
</evidence>
<feature type="domain" description="Rieske" evidence="11">
    <location>
        <begin position="1"/>
        <end position="48"/>
    </location>
</feature>
<dbReference type="InterPro" id="IPR036922">
    <property type="entry name" value="Rieske_2Fe-2S_sf"/>
</dbReference>
<dbReference type="OrthoDB" id="426882at2759"/>
<dbReference type="InterPro" id="IPR017941">
    <property type="entry name" value="Rieske_2Fe-2S"/>
</dbReference>
<evidence type="ECO:0000256" key="6">
    <source>
        <dbReference type="ARBA" id="ARBA00022989"/>
    </source>
</evidence>
<evidence type="ECO:0000256" key="3">
    <source>
        <dbReference type="ARBA" id="ARBA00022714"/>
    </source>
</evidence>
<reference evidence="12" key="1">
    <citation type="journal article" date="2007" name="PLoS ONE">
        <title>The first genome sequence of an elite grapevine cultivar (Pinot noir Vitis vinifera L.): coping with a highly heterozygous genome.</title>
        <authorList>
            <person name="Velasco R."/>
            <person name="Zharkikh A."/>
            <person name="Troggio M."/>
            <person name="Cartwright D.A."/>
            <person name="Cestaro A."/>
            <person name="Pruss D."/>
            <person name="Pindo M."/>
            <person name="FitzGerald L.M."/>
            <person name="Vezzulli S."/>
            <person name="Reid J."/>
            <person name="Malacarne G."/>
            <person name="Iliev D."/>
            <person name="Coppola G."/>
            <person name="Wardell B."/>
            <person name="Micheletti D."/>
            <person name="Macalma T."/>
            <person name="Facci M."/>
            <person name="Mitchell J.T."/>
            <person name="Perazzolli M."/>
            <person name="Eldredge G."/>
            <person name="Gatto P."/>
            <person name="Oyzerski R."/>
            <person name="Moretto M."/>
            <person name="Gutin N."/>
            <person name="Stefanini M."/>
            <person name="Chen Y."/>
            <person name="Segala C."/>
            <person name="Davenport C."/>
            <person name="Dematte L."/>
            <person name="Mraz A."/>
            <person name="Battilana J."/>
            <person name="Stormo K."/>
            <person name="Costa F."/>
            <person name="Tao Q."/>
            <person name="Si-Ammour A."/>
            <person name="Harkins T."/>
            <person name="Lackey A."/>
            <person name="Perbost C."/>
            <person name="Taillon B."/>
            <person name="Stella A."/>
            <person name="Solovyev V."/>
            <person name="Fawcett J.A."/>
            <person name="Sterck L."/>
            <person name="Vandepoele K."/>
            <person name="Grando S.M."/>
            <person name="Toppo S."/>
            <person name="Moser C."/>
            <person name="Lanchbury J."/>
            <person name="Bogden R."/>
            <person name="Skolnick M."/>
            <person name="Sgaramella V."/>
            <person name="Bhatnagar S.K."/>
            <person name="Fontana P."/>
            <person name="Gutin A."/>
            <person name="Van de Peer Y."/>
            <person name="Salamini F."/>
            <person name="Viola R."/>
        </authorList>
    </citation>
    <scope>NUCLEOTIDE SEQUENCE</scope>
</reference>
<dbReference type="GO" id="GO:0016020">
    <property type="term" value="C:membrane"/>
    <property type="evidence" value="ECO:0007669"/>
    <property type="project" value="UniProtKB-SubCell"/>
</dbReference>
<keyword evidence="7" id="KW-0560">Oxidoreductase</keyword>
<keyword evidence="3" id="KW-0001">2Fe-2S</keyword>
<dbReference type="Pfam" id="PF00355">
    <property type="entry name" value="Rieske"/>
    <property type="match status" value="1"/>
</dbReference>
<dbReference type="ExpressionAtlas" id="A5BZW1">
    <property type="expression patterns" value="baseline and differential"/>
</dbReference>
<organism evidence="12">
    <name type="scientific">Vitis vinifera</name>
    <name type="common">Grape</name>
    <dbReference type="NCBI Taxonomy" id="29760"/>
    <lineage>
        <taxon>Eukaryota</taxon>
        <taxon>Viridiplantae</taxon>
        <taxon>Streptophyta</taxon>
        <taxon>Embryophyta</taxon>
        <taxon>Tracheophyta</taxon>
        <taxon>Spermatophyta</taxon>
        <taxon>Magnoliopsida</taxon>
        <taxon>eudicotyledons</taxon>
        <taxon>Gunneridae</taxon>
        <taxon>Pentapetalae</taxon>
        <taxon>rosids</taxon>
        <taxon>Vitales</taxon>
        <taxon>Vitaceae</taxon>
        <taxon>Viteae</taxon>
        <taxon>Vitis</taxon>
    </lineage>
</organism>
<dbReference type="PANTHER" id="PTHR21266">
    <property type="entry name" value="IRON-SULFUR DOMAIN CONTAINING PROTEIN"/>
    <property type="match status" value="1"/>
</dbReference>
<keyword evidence="10" id="KW-0472">Membrane</keyword>
<name>A5BZW1_VITVI</name>
<evidence type="ECO:0000256" key="8">
    <source>
        <dbReference type="ARBA" id="ARBA00023004"/>
    </source>
</evidence>
<keyword evidence="5" id="KW-0809">Transit peptide</keyword>
<keyword evidence="6" id="KW-1133">Transmembrane helix</keyword>
<evidence type="ECO:0000259" key="11">
    <source>
        <dbReference type="PROSITE" id="PS51296"/>
    </source>
</evidence>
<keyword evidence="4" id="KW-0479">Metal-binding</keyword>
<dbReference type="PROSITE" id="PS51296">
    <property type="entry name" value="RIESKE"/>
    <property type="match status" value="1"/>
</dbReference>
<dbReference type="SUPFAM" id="SSF50022">
    <property type="entry name" value="ISP domain"/>
    <property type="match status" value="1"/>
</dbReference>
<evidence type="ECO:0000256" key="1">
    <source>
        <dbReference type="ARBA" id="ARBA00004370"/>
    </source>
</evidence>
<proteinExistence type="predicted"/>
<evidence type="ECO:0000256" key="5">
    <source>
        <dbReference type="ARBA" id="ARBA00022946"/>
    </source>
</evidence>
<gene>
    <name evidence="12" type="ORF">VITISV_040536</name>
</gene>
<dbReference type="GO" id="GO:0051537">
    <property type="term" value="F:2 iron, 2 sulfur cluster binding"/>
    <property type="evidence" value="ECO:0007669"/>
    <property type="project" value="UniProtKB-KW"/>
</dbReference>
<dbReference type="PANTHER" id="PTHR21266:SF32">
    <property type="entry name" value="CHOLESTEROL 7-DESATURASE NVD"/>
    <property type="match status" value="1"/>
</dbReference>
<keyword evidence="8" id="KW-0408">Iron</keyword>
<evidence type="ECO:0000256" key="7">
    <source>
        <dbReference type="ARBA" id="ARBA00023002"/>
    </source>
</evidence>
<dbReference type="InterPro" id="IPR050584">
    <property type="entry name" value="Cholesterol_7-desaturase"/>
</dbReference>
<keyword evidence="2" id="KW-0812">Transmembrane</keyword>
<evidence type="ECO:0000256" key="4">
    <source>
        <dbReference type="ARBA" id="ARBA00022723"/>
    </source>
</evidence>
<evidence type="ECO:0000256" key="2">
    <source>
        <dbReference type="ARBA" id="ARBA00022692"/>
    </source>
</evidence>
<sequence>MVLDVVVWWDRNESEWKVFDDACAHRLAPLSEGRIDQWGRLQNRRLMCLQKVHFCFSSVFQSLRLGPSNWHKPCFLPTKSDAHIVAFRAWLRKYSGGQLDRGTEFNRALLPTPPREQLMDRYWSHVVKCSRCSVHTKIFSVALIGIPAVNHGMMSVAARTTLVSMAAICFAASRCLSFFIYTHAFC</sequence>
<evidence type="ECO:0000256" key="10">
    <source>
        <dbReference type="ARBA" id="ARBA00023136"/>
    </source>
</evidence>
<dbReference type="Gene3D" id="2.102.10.10">
    <property type="entry name" value="Rieske [2Fe-2S] iron-sulphur domain"/>
    <property type="match status" value="1"/>
</dbReference>
<dbReference type="AlphaFoldDB" id="A5BZW1"/>
<comment type="subcellular location">
    <subcellularLocation>
        <location evidence="1">Membrane</location>
    </subcellularLocation>
</comment>
<dbReference type="GO" id="GO:0016491">
    <property type="term" value="F:oxidoreductase activity"/>
    <property type="evidence" value="ECO:0007669"/>
    <property type="project" value="UniProtKB-KW"/>
</dbReference>
<evidence type="ECO:0000313" key="12">
    <source>
        <dbReference type="EMBL" id="CAN64045.1"/>
    </source>
</evidence>
<keyword evidence="9" id="KW-0411">Iron-sulfur</keyword>